<comment type="caution">
    <text evidence="1">The sequence shown here is derived from an EMBL/GenBank/DDBJ whole genome shotgun (WGS) entry which is preliminary data.</text>
</comment>
<organism evidence="1 2">
    <name type="scientific">Serratia silvae</name>
    <dbReference type="NCBI Taxonomy" id="2824122"/>
    <lineage>
        <taxon>Bacteria</taxon>
        <taxon>Pseudomonadati</taxon>
        <taxon>Pseudomonadota</taxon>
        <taxon>Gammaproteobacteria</taxon>
        <taxon>Enterobacterales</taxon>
        <taxon>Yersiniaceae</taxon>
        <taxon>Serratia</taxon>
    </lineage>
</organism>
<reference evidence="1" key="1">
    <citation type="submission" date="2021-04" db="EMBL/GenBank/DDBJ databases">
        <title>Genome sequence of Serratia sp. arafor3.</title>
        <authorList>
            <person name="Besaury L."/>
        </authorList>
    </citation>
    <scope>NUCLEOTIDE SEQUENCE</scope>
    <source>
        <strain evidence="1">Arafor3</strain>
    </source>
</reference>
<name>A0ABT0KFG9_9GAMM</name>
<proteinExistence type="predicted"/>
<evidence type="ECO:0000313" key="2">
    <source>
        <dbReference type="Proteomes" id="UP001165275"/>
    </source>
</evidence>
<keyword evidence="2" id="KW-1185">Reference proteome</keyword>
<evidence type="ECO:0008006" key="3">
    <source>
        <dbReference type="Google" id="ProtNLM"/>
    </source>
</evidence>
<dbReference type="Proteomes" id="UP001165275">
    <property type="component" value="Unassembled WGS sequence"/>
</dbReference>
<sequence length="175" mass="19705">MMIMLKNIVECDSQTLEMDEYVPFTIEFGSKPLQLIYWRGGDGTLSLIEIGLNMKSGAIHSVSLVSINPMDVSETKEQYTKSLPEKIGLPIFDITDWNVNDTSEYSNRFQDEFCSGISLAIGSNFLVVSFKNAEGPVQYVRDDQVRFGFSQKGELSTLEINWLMEGQIEALKKAI</sequence>
<evidence type="ECO:0000313" key="1">
    <source>
        <dbReference type="EMBL" id="MCL1030547.1"/>
    </source>
</evidence>
<protein>
    <recommendedName>
        <fullName evidence="3">DUF1795 domain-containing protein</fullName>
    </recommendedName>
</protein>
<gene>
    <name evidence="1" type="ORF">KAJ71_16160</name>
</gene>
<dbReference type="RefSeq" id="WP_248946677.1">
    <property type="nucleotide sequence ID" value="NZ_CBCSGY010000113.1"/>
</dbReference>
<dbReference type="EMBL" id="JAGQDC010000013">
    <property type="protein sequence ID" value="MCL1030547.1"/>
    <property type="molecule type" value="Genomic_DNA"/>
</dbReference>
<accession>A0ABT0KFG9</accession>